<evidence type="ECO:0000313" key="3">
    <source>
        <dbReference type="EMBL" id="KAJ3450618.1"/>
    </source>
</evidence>
<feature type="region of interest" description="Disordered" evidence="1">
    <location>
        <begin position="154"/>
        <end position="176"/>
    </location>
</feature>
<feature type="transmembrane region" description="Helical" evidence="2">
    <location>
        <begin position="6"/>
        <end position="22"/>
    </location>
</feature>
<sequence>MSVAIFLLIISLVLICLFLYYIRIFEQPVSSLGEFGSCVIVYEPRFGHYKHTFKLLHNFKNRLSKANILTSQSFAIFYDHPKEATNSSQWTSVIGYLVPVNQHNLNLASIPDQKTAQQIHRSIRHNVAFKKKSNFVKKKKLSFYQNNSMIEINNDGSDSGEGSGSDNENDHESNADKKEKKYIGHLLSALKNQGFKALYIPKIRVAKAVWKSDRPLALWISLSLKISAFLKWAKFNDYKIGHMMELYDGKIGSSGSTISYLLAQEHYPLFHSPESFIISKKHFLHLNK</sequence>
<accession>A0AAV8ADQ9</accession>
<dbReference type="Proteomes" id="UP001146793">
    <property type="component" value="Unassembled WGS sequence"/>
</dbReference>
<comment type="caution">
    <text evidence="3">The sequence shown here is derived from an EMBL/GenBank/DDBJ whole genome shotgun (WGS) entry which is preliminary data.</text>
</comment>
<dbReference type="AlphaFoldDB" id="A0AAV8ADQ9"/>
<name>A0AAV8ADQ9_9EUKA</name>
<proteinExistence type="predicted"/>
<evidence type="ECO:0000256" key="2">
    <source>
        <dbReference type="SAM" id="Phobius"/>
    </source>
</evidence>
<evidence type="ECO:0000256" key="1">
    <source>
        <dbReference type="SAM" id="MobiDB-lite"/>
    </source>
</evidence>
<dbReference type="PANTHER" id="PTHR15949">
    <property type="entry name" value="TESTIS-EXPRESSED PROTEIN 264"/>
    <property type="match status" value="1"/>
</dbReference>
<evidence type="ECO:0000313" key="4">
    <source>
        <dbReference type="Proteomes" id="UP001146793"/>
    </source>
</evidence>
<reference evidence="3" key="1">
    <citation type="submission" date="2022-08" db="EMBL/GenBank/DDBJ databases">
        <title>Novel sulphate-reducing endosymbionts in the free-living metamonad Anaeramoeba.</title>
        <authorList>
            <person name="Jerlstrom-Hultqvist J."/>
            <person name="Cepicka I."/>
            <person name="Gallot-Lavallee L."/>
            <person name="Salas-Leiva D."/>
            <person name="Curtis B.A."/>
            <person name="Zahonova K."/>
            <person name="Pipaliya S."/>
            <person name="Dacks J."/>
            <person name="Roger A.J."/>
        </authorList>
    </citation>
    <scope>NUCLEOTIDE SEQUENCE</scope>
    <source>
        <strain evidence="3">Busselton2</strain>
    </source>
</reference>
<organism evidence="3 4">
    <name type="scientific">Anaeramoeba flamelloides</name>
    <dbReference type="NCBI Taxonomy" id="1746091"/>
    <lineage>
        <taxon>Eukaryota</taxon>
        <taxon>Metamonada</taxon>
        <taxon>Anaeramoebidae</taxon>
        <taxon>Anaeramoeba</taxon>
    </lineage>
</organism>
<dbReference type="EMBL" id="JANTQA010000012">
    <property type="protein sequence ID" value="KAJ3450618.1"/>
    <property type="molecule type" value="Genomic_DNA"/>
</dbReference>
<gene>
    <name evidence="3" type="ORF">M0812_06802</name>
</gene>
<keyword evidence="2" id="KW-1133">Transmembrane helix</keyword>
<protein>
    <submittedName>
        <fullName evidence="3">Uncharacterized protein</fullName>
    </submittedName>
</protein>
<keyword evidence="2" id="KW-0812">Transmembrane</keyword>
<dbReference type="PANTHER" id="PTHR15949:SF3">
    <property type="entry name" value="TESTIS-EXPRESSED PROTEIN 264"/>
    <property type="match status" value="1"/>
</dbReference>
<keyword evidence="2" id="KW-0472">Membrane</keyword>